<evidence type="ECO:0000256" key="1">
    <source>
        <dbReference type="SAM" id="Phobius"/>
    </source>
</evidence>
<dbReference type="GO" id="GO:0052621">
    <property type="term" value="F:diguanylate cyclase activity"/>
    <property type="evidence" value="ECO:0007669"/>
    <property type="project" value="UniProtKB-EC"/>
</dbReference>
<proteinExistence type="predicted"/>
<dbReference type="EC" id="2.7.7.65" evidence="3"/>
<keyword evidence="4" id="KW-1185">Reference proteome</keyword>
<dbReference type="RefSeq" id="WP_305994063.1">
    <property type="nucleotide sequence ID" value="NZ_JAVAMP010000018.1"/>
</dbReference>
<dbReference type="InterPro" id="IPR029787">
    <property type="entry name" value="Nucleotide_cyclase"/>
</dbReference>
<protein>
    <submittedName>
        <fullName evidence="3">GGDEF domain-containing protein</fullName>
        <ecNumber evidence="3">2.7.7.65</ecNumber>
    </submittedName>
</protein>
<feature type="transmembrane region" description="Helical" evidence="1">
    <location>
        <begin position="9"/>
        <end position="25"/>
    </location>
</feature>
<organism evidence="3 4">
    <name type="scientific">Chengkuizengella axinellae</name>
    <dbReference type="NCBI Taxonomy" id="3064388"/>
    <lineage>
        <taxon>Bacteria</taxon>
        <taxon>Bacillati</taxon>
        <taxon>Bacillota</taxon>
        <taxon>Bacilli</taxon>
        <taxon>Bacillales</taxon>
        <taxon>Paenibacillaceae</taxon>
        <taxon>Chengkuizengella</taxon>
    </lineage>
</organism>
<dbReference type="Proteomes" id="UP001231941">
    <property type="component" value="Unassembled WGS sequence"/>
</dbReference>
<dbReference type="Gene3D" id="3.30.70.270">
    <property type="match status" value="1"/>
</dbReference>
<dbReference type="NCBIfam" id="TIGR00254">
    <property type="entry name" value="GGDEF"/>
    <property type="match status" value="1"/>
</dbReference>
<dbReference type="InterPro" id="IPR050469">
    <property type="entry name" value="Diguanylate_Cyclase"/>
</dbReference>
<dbReference type="PANTHER" id="PTHR45138">
    <property type="entry name" value="REGULATORY COMPONENTS OF SENSORY TRANSDUCTION SYSTEM"/>
    <property type="match status" value="1"/>
</dbReference>
<dbReference type="InterPro" id="IPR043128">
    <property type="entry name" value="Rev_trsase/Diguanyl_cyclase"/>
</dbReference>
<keyword evidence="1" id="KW-0472">Membrane</keyword>
<keyword evidence="3" id="KW-0808">Transferase</keyword>
<feature type="domain" description="GGDEF" evidence="2">
    <location>
        <begin position="179"/>
        <end position="317"/>
    </location>
</feature>
<reference evidence="3 4" key="1">
    <citation type="submission" date="2023-08" db="EMBL/GenBank/DDBJ databases">
        <authorList>
            <person name="Park J.-S."/>
        </authorList>
    </citation>
    <scope>NUCLEOTIDE SEQUENCE [LARGE SCALE GENOMIC DNA]</scope>
    <source>
        <strain evidence="3 4">2205SS18-9</strain>
    </source>
</reference>
<dbReference type="Pfam" id="PF00990">
    <property type="entry name" value="GGDEF"/>
    <property type="match status" value="1"/>
</dbReference>
<name>A0ABT9J573_9BACL</name>
<dbReference type="CDD" id="cd01949">
    <property type="entry name" value="GGDEF"/>
    <property type="match status" value="1"/>
</dbReference>
<comment type="caution">
    <text evidence="3">The sequence shown here is derived from an EMBL/GenBank/DDBJ whole genome shotgun (WGS) entry which is preliminary data.</text>
</comment>
<evidence type="ECO:0000313" key="4">
    <source>
        <dbReference type="Proteomes" id="UP001231941"/>
    </source>
</evidence>
<sequence>MRLFFKKTIPYLVIFLFSLGIYFLSKGNVLPTEGVYPPPHRGPIPPPPHGDVPTLPDGISLPPLGAPPPPHLENNNSIYGVTFQYITYSFLGILLYLSYRFNKVKTFVISILLLVSFLSMNYMFHSNTIVLGMNIFFLLSGFILILTIYSRTYSIAYIDELTNIPSRRMLNEDLKKLGSKYTVAMIDIDFFKNINDTYGHDVGDEVLKMVSNCLQKVTGGGKTYRYGGEEFIIIFSKKAIKETYSHLEDLRERVAKQEYIYKEPSKDSQSAKHTIKATVSIGIAEKNDQNMLSNDVIKAADTALYRAKEKGRNCISE</sequence>
<keyword evidence="1" id="KW-0812">Transmembrane</keyword>
<dbReference type="PROSITE" id="PS50887">
    <property type="entry name" value="GGDEF"/>
    <property type="match status" value="1"/>
</dbReference>
<feature type="transmembrane region" description="Helical" evidence="1">
    <location>
        <begin position="78"/>
        <end position="99"/>
    </location>
</feature>
<dbReference type="SMART" id="SM00267">
    <property type="entry name" value="GGDEF"/>
    <property type="match status" value="1"/>
</dbReference>
<evidence type="ECO:0000313" key="3">
    <source>
        <dbReference type="EMBL" id="MDP5276755.1"/>
    </source>
</evidence>
<dbReference type="SUPFAM" id="SSF55073">
    <property type="entry name" value="Nucleotide cyclase"/>
    <property type="match status" value="1"/>
</dbReference>
<dbReference type="EMBL" id="JAVAMP010000018">
    <property type="protein sequence ID" value="MDP5276755.1"/>
    <property type="molecule type" value="Genomic_DNA"/>
</dbReference>
<accession>A0ABT9J573</accession>
<dbReference type="PANTHER" id="PTHR45138:SF9">
    <property type="entry name" value="DIGUANYLATE CYCLASE DGCM-RELATED"/>
    <property type="match status" value="1"/>
</dbReference>
<feature type="transmembrane region" description="Helical" evidence="1">
    <location>
        <begin position="106"/>
        <end position="124"/>
    </location>
</feature>
<keyword evidence="3" id="KW-0548">Nucleotidyltransferase</keyword>
<dbReference type="InterPro" id="IPR000160">
    <property type="entry name" value="GGDEF_dom"/>
</dbReference>
<gene>
    <name evidence="3" type="ORF">Q5Y73_21925</name>
</gene>
<feature type="transmembrane region" description="Helical" evidence="1">
    <location>
        <begin position="130"/>
        <end position="149"/>
    </location>
</feature>
<evidence type="ECO:0000259" key="2">
    <source>
        <dbReference type="PROSITE" id="PS50887"/>
    </source>
</evidence>
<keyword evidence="1" id="KW-1133">Transmembrane helix</keyword>